<keyword evidence="4" id="KW-0418">Kinase</keyword>
<dbReference type="GO" id="GO:0030719">
    <property type="term" value="P:P granule organization"/>
    <property type="evidence" value="ECO:0007669"/>
    <property type="project" value="UniProtKB-ARBA"/>
</dbReference>
<evidence type="ECO:0000313" key="5">
    <source>
        <dbReference type="Proteomes" id="UP000752171"/>
    </source>
</evidence>
<sequence length="1028" mass="116738">MSTNTSIHCITTSTEEGRGLMEERTQELDFEKMELVVVTHVVDAITFWAQNVTEDKTTETIDTILSEKCPTAVRVTGKPSPQKFYGACFSEDRCWYRCKVQQQVDDKFQVSYVDYGNTEVVDRSDLAELPEDLQTPALAKKYKFWGFHLSSEQDSPNYSQGKSFLQNLIYGKKLRINKKSVCFDGTILVQAFQGNHDIGEEVLKFKFARVSLPGNRENPFPAKALQKQTGLWSSIGTQGDSDSPGSLECMPKLRPAFSSQMPPGLTDLSTSTTSMTADKLQTEREQVNEDQPPDAEMVINQLSSQVTGQMLNDARSELQMVKQDLEQKTKKIEKLEEEKSTIQKNAEHLQHQLEEARLELQKATEVRQKEEKSVGVHLDTVIGDSFLQLAQKMEAVKKQRESNPCSTAGDRLLESVTVVVNNRVIMPFSSEKLEVAWDSYRQILKKLRDCQTKGELEDLMKSRNQACSVLLTVINDFLLEVDSLPISERLESLKEVSSSLKAVFTADSNDEVSEVEDQAFEKFCEWKNQKHQNSRSVQHETDMALGALSDWAANTSKFFSLTGKADVTLEAIAEKVDDILRQAESSVCEELNINLSEHGDQEMKIMSNAFHKVIQHIQKEQLLLCDIQEKYKTNKKFKQEMLQWQNSTPKADELLSIKKRIKSLRSQLRWKLVEEGCLEEADELDLPEILKKKEEIAETRNALFQEIRHEREEYIKLCELVKGSFPELVHLYPEAEINSYLSSEGLLLQSLDRDIFDAEPMRELSGRRPLVCTEFQGQKVVLKSYSVDEESEVRMLEQAAQYHRVQSQSPSTVVPLLGLFFGKSDPLAYIMVPYFSIGSLRAVQKINPLMPPDSRKVMRGVLQGLQSLHVAGITHASLNPNNVFVLNREQGIVGDYDFTKTPEQRAVDRGMLAGSISLVAPELRLGQLPSPASDMYAIGGLMLFMLQIVKLWRTSNMSLSSLDCNWKTDSKASSQSCWYVLEGYQLWKLWMMTTSSHLKTEEISVQKGCYESKDFGLVSFTFLMFLFK</sequence>
<dbReference type="Gene3D" id="1.10.510.10">
    <property type="entry name" value="Transferase(Phosphotransferase) domain 1"/>
    <property type="match status" value="1"/>
</dbReference>
<dbReference type="SMART" id="SM00333">
    <property type="entry name" value="TUDOR"/>
    <property type="match status" value="1"/>
</dbReference>
<dbReference type="GO" id="GO:0005524">
    <property type="term" value="F:ATP binding"/>
    <property type="evidence" value="ECO:0007669"/>
    <property type="project" value="InterPro"/>
</dbReference>
<dbReference type="PROSITE" id="PS50304">
    <property type="entry name" value="TUDOR"/>
    <property type="match status" value="1"/>
</dbReference>
<dbReference type="InterPro" id="IPR035437">
    <property type="entry name" value="SNase_OB-fold_sf"/>
</dbReference>
<feature type="domain" description="Tudor" evidence="3">
    <location>
        <begin position="78"/>
        <end position="136"/>
    </location>
</feature>
<comment type="caution">
    <text evidence="4">The sequence shown here is derived from an EMBL/GenBank/DDBJ whole genome shotgun (WGS) entry which is preliminary data.</text>
</comment>
<evidence type="ECO:0000313" key="4">
    <source>
        <dbReference type="EMBL" id="KAG9276671.1"/>
    </source>
</evidence>
<dbReference type="PANTHER" id="PTHR24361">
    <property type="entry name" value="MITOGEN-ACTIVATED KINASE KINASE KINASE"/>
    <property type="match status" value="1"/>
</dbReference>
<dbReference type="AlphaFoldDB" id="A0A8T2M6U9"/>
<dbReference type="Gene3D" id="2.40.50.90">
    <property type="match status" value="1"/>
</dbReference>
<dbReference type="GO" id="GO:0005737">
    <property type="term" value="C:cytoplasm"/>
    <property type="evidence" value="ECO:0007669"/>
    <property type="project" value="TreeGrafter"/>
</dbReference>
<feature type="coiled-coil region" evidence="1">
    <location>
        <begin position="311"/>
        <end position="373"/>
    </location>
</feature>
<keyword evidence="4" id="KW-0808">Transferase</keyword>
<dbReference type="Gene3D" id="2.30.30.140">
    <property type="match status" value="1"/>
</dbReference>
<dbReference type="PROSITE" id="PS50011">
    <property type="entry name" value="PROTEIN_KINASE_DOM"/>
    <property type="match status" value="1"/>
</dbReference>
<dbReference type="Proteomes" id="UP000752171">
    <property type="component" value="Unassembled WGS sequence"/>
</dbReference>
<evidence type="ECO:0000256" key="1">
    <source>
        <dbReference type="SAM" id="Coils"/>
    </source>
</evidence>
<proteinExistence type="predicted"/>
<dbReference type="InterPro" id="IPR011009">
    <property type="entry name" value="Kinase-like_dom_sf"/>
</dbReference>
<dbReference type="EMBL" id="JAICCE010000006">
    <property type="protein sequence ID" value="KAG9276671.1"/>
    <property type="molecule type" value="Genomic_DNA"/>
</dbReference>
<dbReference type="SUPFAM" id="SSF63748">
    <property type="entry name" value="Tudor/PWWP/MBT"/>
    <property type="match status" value="1"/>
</dbReference>
<gene>
    <name evidence="4" type="primary">STK31</name>
    <name evidence="4" type="ORF">AMEX_G9002</name>
</gene>
<dbReference type="SMART" id="SM00220">
    <property type="entry name" value="S_TKc"/>
    <property type="match status" value="1"/>
</dbReference>
<dbReference type="CDD" id="cd20430">
    <property type="entry name" value="Tudor_TDRD8"/>
    <property type="match status" value="1"/>
</dbReference>
<feature type="domain" description="Protein kinase" evidence="2">
    <location>
        <begin position="714"/>
        <end position="1028"/>
    </location>
</feature>
<evidence type="ECO:0000259" key="3">
    <source>
        <dbReference type="PROSITE" id="PS50304"/>
    </source>
</evidence>
<protein>
    <submittedName>
        <fullName evidence="4">Serine/threonine-protein kinase 31 isoform X1</fullName>
    </submittedName>
</protein>
<dbReference type="OrthoDB" id="10023235at2759"/>
<dbReference type="SUPFAM" id="SSF56112">
    <property type="entry name" value="Protein kinase-like (PK-like)"/>
    <property type="match status" value="1"/>
</dbReference>
<organism evidence="4 5">
    <name type="scientific">Astyanax mexicanus</name>
    <name type="common">Blind cave fish</name>
    <name type="synonym">Astyanax fasciatus mexicanus</name>
    <dbReference type="NCBI Taxonomy" id="7994"/>
    <lineage>
        <taxon>Eukaryota</taxon>
        <taxon>Metazoa</taxon>
        <taxon>Chordata</taxon>
        <taxon>Craniata</taxon>
        <taxon>Vertebrata</taxon>
        <taxon>Euteleostomi</taxon>
        <taxon>Actinopterygii</taxon>
        <taxon>Neopterygii</taxon>
        <taxon>Teleostei</taxon>
        <taxon>Ostariophysi</taxon>
        <taxon>Characiformes</taxon>
        <taxon>Characoidei</taxon>
        <taxon>Acestrorhamphidae</taxon>
        <taxon>Acestrorhamphinae</taxon>
        <taxon>Astyanax</taxon>
    </lineage>
</organism>
<name>A0A8T2M6U9_ASTMX</name>
<dbReference type="GO" id="GO:0004674">
    <property type="term" value="F:protein serine/threonine kinase activity"/>
    <property type="evidence" value="ECO:0007669"/>
    <property type="project" value="TreeGrafter"/>
</dbReference>
<dbReference type="Pfam" id="PF00567">
    <property type="entry name" value="TUDOR"/>
    <property type="match status" value="1"/>
</dbReference>
<dbReference type="InterPro" id="IPR000719">
    <property type="entry name" value="Prot_kinase_dom"/>
</dbReference>
<reference evidence="4 5" key="1">
    <citation type="submission" date="2021-07" db="EMBL/GenBank/DDBJ databases">
        <authorList>
            <person name="Imarazene B."/>
            <person name="Zahm M."/>
            <person name="Klopp C."/>
            <person name="Cabau C."/>
            <person name="Beille S."/>
            <person name="Jouanno E."/>
            <person name="Castinel A."/>
            <person name="Lluch J."/>
            <person name="Gil L."/>
            <person name="Kuchtly C."/>
            <person name="Lopez Roques C."/>
            <person name="Donnadieu C."/>
            <person name="Parrinello H."/>
            <person name="Journot L."/>
            <person name="Du K."/>
            <person name="Schartl M."/>
            <person name="Retaux S."/>
            <person name="Guiguen Y."/>
        </authorList>
    </citation>
    <scope>NUCLEOTIDE SEQUENCE [LARGE SCALE GENOMIC DNA]</scope>
    <source>
        <strain evidence="4">Pach_M1</strain>
        <tissue evidence="4">Testis</tissue>
    </source>
</reference>
<accession>A0A8T2M6U9</accession>
<dbReference type="FunFam" id="2.30.30.140:FF:000018">
    <property type="entry name" value="Serine/threonine-protein kinase 31"/>
    <property type="match status" value="1"/>
</dbReference>
<dbReference type="InterPro" id="IPR002999">
    <property type="entry name" value="Tudor"/>
</dbReference>
<dbReference type="InterPro" id="IPR053235">
    <property type="entry name" value="Ser_Thr_kinase"/>
</dbReference>
<evidence type="ECO:0000259" key="2">
    <source>
        <dbReference type="PROSITE" id="PS50011"/>
    </source>
</evidence>
<dbReference type="Pfam" id="PF00069">
    <property type="entry name" value="Pkinase"/>
    <property type="match status" value="1"/>
</dbReference>
<dbReference type="InterPro" id="IPR047383">
    <property type="entry name" value="Tudor_TDRD8"/>
</dbReference>
<keyword evidence="1" id="KW-0175">Coiled coil</keyword>
<dbReference type="PANTHER" id="PTHR24361:SF613">
    <property type="entry name" value="NUCLEAR RECEPTOR-BINDING PROTEIN-RELATED"/>
    <property type="match status" value="1"/>
</dbReference>